<evidence type="ECO:0000313" key="2">
    <source>
        <dbReference type="EMBL" id="KAG7153473.1"/>
    </source>
</evidence>
<dbReference type="GO" id="GO:0005524">
    <property type="term" value="F:ATP binding"/>
    <property type="evidence" value="ECO:0007669"/>
    <property type="project" value="InterPro"/>
</dbReference>
<dbReference type="Proteomes" id="UP000747542">
    <property type="component" value="Unassembled WGS sequence"/>
</dbReference>
<keyword evidence="2" id="KW-0808">Transferase</keyword>
<organism evidence="2 3">
    <name type="scientific">Homarus americanus</name>
    <name type="common">American lobster</name>
    <dbReference type="NCBI Taxonomy" id="6706"/>
    <lineage>
        <taxon>Eukaryota</taxon>
        <taxon>Metazoa</taxon>
        <taxon>Ecdysozoa</taxon>
        <taxon>Arthropoda</taxon>
        <taxon>Crustacea</taxon>
        <taxon>Multicrustacea</taxon>
        <taxon>Malacostraca</taxon>
        <taxon>Eumalacostraca</taxon>
        <taxon>Eucarida</taxon>
        <taxon>Decapoda</taxon>
        <taxon>Pleocyemata</taxon>
        <taxon>Astacidea</taxon>
        <taxon>Nephropoidea</taxon>
        <taxon>Nephropidae</taxon>
        <taxon>Homarus</taxon>
    </lineage>
</organism>
<accession>A0A8J5MIX4</accession>
<dbReference type="AlphaFoldDB" id="A0A8J5MIX4"/>
<comment type="caution">
    <text evidence="2">The sequence shown here is derived from an EMBL/GenBank/DDBJ whole genome shotgun (WGS) entry which is preliminary data.</text>
</comment>
<proteinExistence type="predicted"/>
<dbReference type="InterPro" id="IPR011009">
    <property type="entry name" value="Kinase-like_dom_sf"/>
</dbReference>
<dbReference type="InterPro" id="IPR000719">
    <property type="entry name" value="Prot_kinase_dom"/>
</dbReference>
<dbReference type="SUPFAM" id="SSF56112">
    <property type="entry name" value="Protein kinase-like (PK-like)"/>
    <property type="match status" value="1"/>
</dbReference>
<keyword evidence="3" id="KW-1185">Reference proteome</keyword>
<reference evidence="2" key="1">
    <citation type="journal article" date="2021" name="Sci. Adv.">
        <title>The American lobster genome reveals insights on longevity, neural, and immune adaptations.</title>
        <authorList>
            <person name="Polinski J.M."/>
            <person name="Zimin A.V."/>
            <person name="Clark K.F."/>
            <person name="Kohn A.B."/>
            <person name="Sadowski N."/>
            <person name="Timp W."/>
            <person name="Ptitsyn A."/>
            <person name="Khanna P."/>
            <person name="Romanova D.Y."/>
            <person name="Williams P."/>
            <person name="Greenwood S.J."/>
            <person name="Moroz L.L."/>
            <person name="Walt D.R."/>
            <person name="Bodnar A.G."/>
        </authorList>
    </citation>
    <scope>NUCLEOTIDE SEQUENCE</scope>
    <source>
        <strain evidence="2">GMGI-L3</strain>
    </source>
</reference>
<keyword evidence="2" id="KW-0418">Kinase</keyword>
<evidence type="ECO:0000313" key="3">
    <source>
        <dbReference type="Proteomes" id="UP000747542"/>
    </source>
</evidence>
<evidence type="ECO:0000259" key="1">
    <source>
        <dbReference type="PROSITE" id="PS50011"/>
    </source>
</evidence>
<sequence length="140" mass="15957">MEYCPGETIGRLFKRKSPMSLEALAQLFETMERLHAKQVVHLDLHKSNVLVNEIGDTINTKIIDFGRSELTVEATREAGMLFDRLSIHHMTREVLPLIKRDGPSSYIRRLLSKDSATWPSLGQLSKALRQAEFRNNPKGI</sequence>
<name>A0A8J5MIX4_HOMAM</name>
<dbReference type="GO" id="GO:0004672">
    <property type="term" value="F:protein kinase activity"/>
    <property type="evidence" value="ECO:0007669"/>
    <property type="project" value="InterPro"/>
</dbReference>
<dbReference type="Gene3D" id="1.10.510.10">
    <property type="entry name" value="Transferase(Phosphotransferase) domain 1"/>
    <property type="match status" value="1"/>
</dbReference>
<dbReference type="Pfam" id="PF00069">
    <property type="entry name" value="Pkinase"/>
    <property type="match status" value="1"/>
</dbReference>
<dbReference type="EMBL" id="JAHLQT010046868">
    <property type="protein sequence ID" value="KAG7153473.1"/>
    <property type="molecule type" value="Genomic_DNA"/>
</dbReference>
<protein>
    <submittedName>
        <fullName evidence="2">Ribosomal protein S6 kinase 2 beta-like</fullName>
    </submittedName>
</protein>
<dbReference type="PROSITE" id="PS50011">
    <property type="entry name" value="PROTEIN_KINASE_DOM"/>
    <property type="match status" value="1"/>
</dbReference>
<gene>
    <name evidence="2" type="primary">RPS6K2b-L</name>
    <name evidence="2" type="ORF">Hamer_G019532</name>
</gene>
<feature type="domain" description="Protein kinase" evidence="1">
    <location>
        <begin position="1"/>
        <end position="140"/>
    </location>
</feature>